<dbReference type="CDD" id="cd00085">
    <property type="entry name" value="HNHc"/>
    <property type="match status" value="1"/>
</dbReference>
<dbReference type="RefSeq" id="WP_153791618.1">
    <property type="nucleotide sequence ID" value="NZ_CP045915.1"/>
</dbReference>
<reference evidence="6 7" key="1">
    <citation type="submission" date="2019-11" db="EMBL/GenBank/DDBJ databases">
        <title>Gracilibacillus salitolerans sp. nov., a moderate halophile isolated from a saline soil in northwest China.</title>
        <authorList>
            <person name="Gan L."/>
        </authorList>
    </citation>
    <scope>NUCLEOTIDE SEQUENCE [LARGE SCALE GENOMIC DNA]</scope>
    <source>
        <strain evidence="6 7">SCU50</strain>
    </source>
</reference>
<evidence type="ECO:0000313" key="7">
    <source>
        <dbReference type="Proteomes" id="UP000339690"/>
    </source>
</evidence>
<keyword evidence="6" id="KW-0255">Endonuclease</keyword>
<dbReference type="AlphaFoldDB" id="A0A5Q2TJN1"/>
<comment type="similarity">
    <text evidence="3">Belongs to the HNH nuclease family.</text>
</comment>
<accession>A0A5Q2TJN1</accession>
<dbReference type="Gene3D" id="1.10.30.50">
    <property type="match status" value="1"/>
</dbReference>
<evidence type="ECO:0000259" key="5">
    <source>
        <dbReference type="SMART" id="SM00507"/>
    </source>
</evidence>
<name>A0A5Q2TJN1_9BACI</name>
<dbReference type="EMBL" id="CP045915">
    <property type="protein sequence ID" value="QGH35144.1"/>
    <property type="molecule type" value="Genomic_DNA"/>
</dbReference>
<evidence type="ECO:0000313" key="6">
    <source>
        <dbReference type="EMBL" id="QGH35144.1"/>
    </source>
</evidence>
<protein>
    <recommendedName>
        <fullName evidence="4">Putative HNH nuclease YajD</fullName>
    </recommendedName>
</protein>
<keyword evidence="2" id="KW-0378">Hydrolase</keyword>
<dbReference type="GO" id="GO:0004519">
    <property type="term" value="F:endonuclease activity"/>
    <property type="evidence" value="ECO:0007669"/>
    <property type="project" value="UniProtKB-KW"/>
</dbReference>
<dbReference type="SMART" id="SM00507">
    <property type="entry name" value="HNHc"/>
    <property type="match status" value="1"/>
</dbReference>
<dbReference type="Proteomes" id="UP000339690">
    <property type="component" value="Chromosome"/>
</dbReference>
<dbReference type="PANTHER" id="PTHR41286">
    <property type="entry name" value="HNH NUCLEASE YAJD-RELATED"/>
    <property type="match status" value="1"/>
</dbReference>
<dbReference type="Pfam" id="PF01844">
    <property type="entry name" value="HNH"/>
    <property type="match status" value="1"/>
</dbReference>
<evidence type="ECO:0000256" key="1">
    <source>
        <dbReference type="ARBA" id="ARBA00022722"/>
    </source>
</evidence>
<dbReference type="GO" id="GO:0005829">
    <property type="term" value="C:cytosol"/>
    <property type="evidence" value="ECO:0007669"/>
    <property type="project" value="TreeGrafter"/>
</dbReference>
<feature type="domain" description="HNH nuclease" evidence="5">
    <location>
        <begin position="30"/>
        <end position="86"/>
    </location>
</feature>
<dbReference type="GO" id="GO:0016787">
    <property type="term" value="F:hydrolase activity"/>
    <property type="evidence" value="ECO:0007669"/>
    <property type="project" value="UniProtKB-KW"/>
</dbReference>
<dbReference type="GO" id="GO:0008270">
    <property type="term" value="F:zinc ion binding"/>
    <property type="evidence" value="ECO:0007669"/>
    <property type="project" value="InterPro"/>
</dbReference>
<dbReference type="PANTHER" id="PTHR41286:SF1">
    <property type="entry name" value="HNH NUCLEASE YAJD-RELATED"/>
    <property type="match status" value="1"/>
</dbReference>
<evidence type="ECO:0000256" key="4">
    <source>
        <dbReference type="ARBA" id="ARBA00040194"/>
    </source>
</evidence>
<dbReference type="KEGG" id="grc:GI584_14305"/>
<organism evidence="6 7">
    <name type="scientific">Gracilibacillus salitolerans</name>
    <dbReference type="NCBI Taxonomy" id="2663022"/>
    <lineage>
        <taxon>Bacteria</taxon>
        <taxon>Bacillati</taxon>
        <taxon>Bacillota</taxon>
        <taxon>Bacilli</taxon>
        <taxon>Bacillales</taxon>
        <taxon>Bacillaceae</taxon>
        <taxon>Gracilibacillus</taxon>
    </lineage>
</organism>
<gene>
    <name evidence="6" type="ORF">GI584_14305</name>
</gene>
<keyword evidence="7" id="KW-1185">Reference proteome</keyword>
<proteinExistence type="inferred from homology"/>
<dbReference type="InterPro" id="IPR002711">
    <property type="entry name" value="HNH"/>
</dbReference>
<evidence type="ECO:0000256" key="3">
    <source>
        <dbReference type="ARBA" id="ARBA00038412"/>
    </source>
</evidence>
<keyword evidence="1" id="KW-0540">Nuclease</keyword>
<dbReference type="GO" id="GO:0003676">
    <property type="term" value="F:nucleic acid binding"/>
    <property type="evidence" value="ECO:0007669"/>
    <property type="project" value="InterPro"/>
</dbReference>
<dbReference type="InterPro" id="IPR003615">
    <property type="entry name" value="HNH_nuc"/>
</dbReference>
<sequence>MKVNPFRWKSTTILTKKMRDAFYKSGVWQKKRDTILQRDEYLCQVCMEDGEPIPADTVHHVVHLRDDPSLALVDTNLISVCFDCHNDLHPEKGFGQKKKEKNISSKIKTFEVNENPEQTW</sequence>
<evidence type="ECO:0000256" key="2">
    <source>
        <dbReference type="ARBA" id="ARBA00022801"/>
    </source>
</evidence>